<dbReference type="STRING" id="133383.A0A1R0GZ20"/>
<feature type="region of interest" description="Disordered" evidence="3">
    <location>
        <begin position="365"/>
        <end position="389"/>
    </location>
</feature>
<dbReference type="Pfam" id="PF00018">
    <property type="entry name" value="SH3_1"/>
    <property type="match status" value="1"/>
</dbReference>
<dbReference type="OrthoDB" id="6129702at2759"/>
<evidence type="ECO:0000313" key="6">
    <source>
        <dbReference type="Proteomes" id="UP000187455"/>
    </source>
</evidence>
<feature type="region of interest" description="Disordered" evidence="3">
    <location>
        <begin position="404"/>
        <end position="427"/>
    </location>
</feature>
<feature type="region of interest" description="Disordered" evidence="3">
    <location>
        <begin position="463"/>
        <end position="509"/>
    </location>
</feature>
<dbReference type="EMBL" id="LSSL01001922">
    <property type="protein sequence ID" value="OLY82095.1"/>
    <property type="molecule type" value="Genomic_DNA"/>
</dbReference>
<dbReference type="Gene3D" id="2.30.30.40">
    <property type="entry name" value="SH3 Domains"/>
    <property type="match status" value="1"/>
</dbReference>
<dbReference type="InterPro" id="IPR036028">
    <property type="entry name" value="SH3-like_dom_sf"/>
</dbReference>
<dbReference type="PANTHER" id="PTHR46333">
    <property type="entry name" value="CYTOKINESIS PROTEIN 3"/>
    <property type="match status" value="1"/>
</dbReference>
<dbReference type="GO" id="GO:0140278">
    <property type="term" value="P:mitotic division septum assembly"/>
    <property type="evidence" value="ECO:0007669"/>
    <property type="project" value="TreeGrafter"/>
</dbReference>
<keyword evidence="1" id="KW-0728">SH3 domain</keyword>
<dbReference type="CDD" id="cd00174">
    <property type="entry name" value="SH3"/>
    <property type="match status" value="1"/>
</dbReference>
<keyword evidence="2" id="KW-0175">Coiled coil</keyword>
<comment type="caution">
    <text evidence="5">The sequence shown here is derived from an EMBL/GenBank/DDBJ whole genome shotgun (WGS) entry which is preliminary data.</text>
</comment>
<feature type="compositionally biased region" description="Polar residues" evidence="3">
    <location>
        <begin position="578"/>
        <end position="604"/>
    </location>
</feature>
<reference evidence="5 6" key="1">
    <citation type="journal article" date="2016" name="Mol. Biol. Evol.">
        <title>Genome-Wide Survey of Gut Fungi (Harpellales) Reveals the First Horizontally Transferred Ubiquitin Gene from a Mosquito Host.</title>
        <authorList>
            <person name="Wang Y."/>
            <person name="White M.M."/>
            <person name="Kvist S."/>
            <person name="Moncalvo J.M."/>
        </authorList>
    </citation>
    <scope>NUCLEOTIDE SEQUENCE [LARGE SCALE GENOMIC DNA]</scope>
    <source>
        <strain evidence="5 6">ALG-7-W6</strain>
    </source>
</reference>
<feature type="compositionally biased region" description="Polar residues" evidence="3">
    <location>
        <begin position="486"/>
        <end position="498"/>
    </location>
</feature>
<feature type="compositionally biased region" description="Polar residues" evidence="3">
    <location>
        <begin position="415"/>
        <end position="427"/>
    </location>
</feature>
<evidence type="ECO:0000256" key="3">
    <source>
        <dbReference type="SAM" id="MobiDB-lite"/>
    </source>
</evidence>
<evidence type="ECO:0000313" key="5">
    <source>
        <dbReference type="EMBL" id="OLY82095.1"/>
    </source>
</evidence>
<dbReference type="SUPFAM" id="SSF54001">
    <property type="entry name" value="Cysteine proteinases"/>
    <property type="match status" value="1"/>
</dbReference>
<proteinExistence type="predicted"/>
<feature type="coiled-coil region" evidence="2">
    <location>
        <begin position="105"/>
        <end position="132"/>
    </location>
</feature>
<evidence type="ECO:0000256" key="1">
    <source>
        <dbReference type="ARBA" id="ARBA00022443"/>
    </source>
</evidence>
<dbReference type="InterPro" id="IPR052557">
    <property type="entry name" value="CAP/Cytokinesis_protein"/>
</dbReference>
<dbReference type="SUPFAM" id="SSF50044">
    <property type="entry name" value="SH3-domain"/>
    <property type="match status" value="1"/>
</dbReference>
<feature type="compositionally biased region" description="Low complexity" evidence="3">
    <location>
        <begin position="268"/>
        <end position="277"/>
    </location>
</feature>
<feature type="region of interest" description="Disordered" evidence="3">
    <location>
        <begin position="573"/>
        <end position="613"/>
    </location>
</feature>
<organism evidence="5 6">
    <name type="scientific">Smittium mucronatum</name>
    <dbReference type="NCBI Taxonomy" id="133383"/>
    <lineage>
        <taxon>Eukaryota</taxon>
        <taxon>Fungi</taxon>
        <taxon>Fungi incertae sedis</taxon>
        <taxon>Zoopagomycota</taxon>
        <taxon>Kickxellomycotina</taxon>
        <taxon>Harpellomycetes</taxon>
        <taxon>Harpellales</taxon>
        <taxon>Legeriomycetaceae</taxon>
        <taxon>Smittium</taxon>
    </lineage>
</organism>
<dbReference type="SMART" id="SM00326">
    <property type="entry name" value="SH3"/>
    <property type="match status" value="1"/>
</dbReference>
<sequence length="1538" mass="172623">MSRSDQFMYVKALYDFIPESPDDLPFVKGDKNWWKGRFPDSTKIGYFPSCVVEFHDPYNSQNPPIKISKTAQKLKNLMHIEQQKMLSSINLTSPSSFQNFALDSEEKFDSEIHNLQNQLLNLANNEKQILKNETDPEMIPFQVNILVKDRSSSSNPDSAKINSSLFPDIPQPLNSFSNLNNPLQNIEPLDNISSQDFPQQNQNSIRNNFKKSEKSFNYSFDKNSFSINNNFPISSQPTNNNPTPIIDRRDSKIFNIVTSERSPERKSSSNSSLSTQIESAADDYVRKYMEDYRSEIDLTPRIPSSEKKLHMFEDDKNPEKLNILNSTSISIDHIDAEKSNTSLNQSNNNNSNKITSEIPSVVNDFSTVKPLPSPKGNFNHSDSKSKEIPVPQNILNNAICAEPSVLDKNPDDNSHSNFKTDSSNNELLINPSQIQPISSRPIKNSNHLFRQYLLDSGLLNISQTKSKPKEPIPLNSAKIMPDKNESTQGYSQNARSSLPTPPKDLNSKTISSNISIKSAESAESLGLVYKPLPTDKNHSISSIPSSNSSHENLSILDNYSDSDSEIFNYSSSHDELDQLSQTEPSPTVESATNSGPRTFPSTATAFRLKGPRDMNSVSANEKEYSSTPEAITPHDVTNSIINSMDGGKKPQNFQNDLTAQSFPSPSPTISTQNSYQTQIIDNPAKYNNYAKALPPIPVRLKSPLLDNPAIQDLHISYPIENGFVIPETNKSHQYINPVPRLTSTQRPPLPNLPSLPPPSKPIENIQNNSEPESLFHQGPENRVKTVPLNDIYDSNTIQLRSIHTFNHNLGAKPPSERPVSERKTLQTKDVPNLQPHNHLSYANNQLNNTAKINTLTGGGAFPNKFNHLSSPSVNYGNNSDIRAAAKMFTPSPFDIGFERDCYPENTINTPPIVDEDNIPIIDKDNTEQPQNVFGIDLGSIKIGYPFEKSTLTQVTDPDLAKPIPQKVEPLYILSLSSPVILSGFKPSKIENTNWDSVDQAIRLLNTKNVRNSIETVALVHLKRQFGPDPARLARAIYIWITTYVQLDTAIPEDSKPTDIKLHLNELPDKVFESRLSRGPGFAYLFYEMSKLVGLDCQVVHGTLKLPAPHPDSLLWGPVSPLYPNHAWNAICIDGEYRFIDAACASISHPLNLLACRDDNFFLTPPKNLIFTHFPFESKSQFLNPVISWPLFWQLPYVRPSFFHDRVNILKMASSHLMVKNGELVSLVMSLGSKQLSCYVEVEMFDDNSIKASTETLRYPKPSSKHHALAQSMNYGDKRMTKAHIGVNSSYSRGAVKIYTGIKPFFLPKDKQIELLTYMASFSSSEYPSDETSNMNTSFDKNSSSIGGKFFKRIRSASISSSSRSSFKLGQSKNSESSKKYFGKHKRISSETKLKPGEVLNSPFVLGAPNSVTYNLSCVLPLYHLGNPSFHESVLTNHFCEFDFYIKSPTSRIVDLGTQVDFHLLAGFNHGSIRHKKNIITKHYKMQLKSPSLHTTKFVFQPRDQSYTLQHTVRELGNWEIQCHSDTDGWVPIVMYQCT</sequence>
<protein>
    <submittedName>
        <fullName evidence="5">Cytokinesis protein 3</fullName>
    </submittedName>
</protein>
<feature type="domain" description="SH3" evidence="4">
    <location>
        <begin position="8"/>
        <end position="56"/>
    </location>
</feature>
<dbReference type="PANTHER" id="PTHR46333:SF2">
    <property type="entry name" value="CYTOKINESIS PROTEIN 3"/>
    <property type="match status" value="1"/>
</dbReference>
<gene>
    <name evidence="5" type="ORF">AYI68_g3792</name>
</gene>
<dbReference type="InterPro" id="IPR001452">
    <property type="entry name" value="SH3_domain"/>
</dbReference>
<feature type="region of interest" description="Disordered" evidence="3">
    <location>
        <begin position="258"/>
        <end position="277"/>
    </location>
</feature>
<accession>A0A1R0GZ20</accession>
<evidence type="ECO:0000256" key="2">
    <source>
        <dbReference type="SAM" id="Coils"/>
    </source>
</evidence>
<name>A0A1R0GZ20_9FUNG</name>
<dbReference type="GO" id="GO:0110085">
    <property type="term" value="C:mitotic actomyosin contractile ring"/>
    <property type="evidence" value="ECO:0007669"/>
    <property type="project" value="TreeGrafter"/>
</dbReference>
<dbReference type="Proteomes" id="UP000187455">
    <property type="component" value="Unassembled WGS sequence"/>
</dbReference>
<keyword evidence="6" id="KW-1185">Reference proteome</keyword>
<evidence type="ECO:0000259" key="4">
    <source>
        <dbReference type="SMART" id="SM00326"/>
    </source>
</evidence>
<dbReference type="InterPro" id="IPR038765">
    <property type="entry name" value="Papain-like_cys_pep_sf"/>
</dbReference>